<organism evidence="2 3">
    <name type="scientific">Hyaloscypha bicolor E</name>
    <dbReference type="NCBI Taxonomy" id="1095630"/>
    <lineage>
        <taxon>Eukaryota</taxon>
        <taxon>Fungi</taxon>
        <taxon>Dikarya</taxon>
        <taxon>Ascomycota</taxon>
        <taxon>Pezizomycotina</taxon>
        <taxon>Leotiomycetes</taxon>
        <taxon>Helotiales</taxon>
        <taxon>Hyaloscyphaceae</taxon>
        <taxon>Hyaloscypha</taxon>
        <taxon>Hyaloscypha bicolor</taxon>
    </lineage>
</organism>
<feature type="transmembrane region" description="Helical" evidence="1">
    <location>
        <begin position="101"/>
        <end position="120"/>
    </location>
</feature>
<dbReference type="InParanoid" id="A0A2J6STB5"/>
<evidence type="ECO:0000256" key="1">
    <source>
        <dbReference type="SAM" id="Phobius"/>
    </source>
</evidence>
<dbReference type="OrthoDB" id="3557004at2759"/>
<accession>A0A2J6STB5</accession>
<keyword evidence="1" id="KW-0812">Transmembrane</keyword>
<evidence type="ECO:0000313" key="2">
    <source>
        <dbReference type="EMBL" id="PMD53992.1"/>
    </source>
</evidence>
<dbReference type="Proteomes" id="UP000235371">
    <property type="component" value="Unassembled WGS sequence"/>
</dbReference>
<protein>
    <submittedName>
        <fullName evidence="2">Uncharacterized protein</fullName>
    </submittedName>
</protein>
<keyword evidence="1" id="KW-1133">Transmembrane helix</keyword>
<feature type="transmembrane region" description="Helical" evidence="1">
    <location>
        <begin position="126"/>
        <end position="143"/>
    </location>
</feature>
<dbReference type="EMBL" id="KZ613866">
    <property type="protein sequence ID" value="PMD53992.1"/>
    <property type="molecule type" value="Genomic_DNA"/>
</dbReference>
<keyword evidence="3" id="KW-1185">Reference proteome</keyword>
<reference evidence="2 3" key="1">
    <citation type="submission" date="2016-04" db="EMBL/GenBank/DDBJ databases">
        <title>A degradative enzymes factory behind the ericoid mycorrhizal symbiosis.</title>
        <authorList>
            <consortium name="DOE Joint Genome Institute"/>
            <person name="Martino E."/>
            <person name="Morin E."/>
            <person name="Grelet G."/>
            <person name="Kuo A."/>
            <person name="Kohler A."/>
            <person name="Daghino S."/>
            <person name="Barry K."/>
            <person name="Choi C."/>
            <person name="Cichocki N."/>
            <person name="Clum A."/>
            <person name="Copeland A."/>
            <person name="Hainaut M."/>
            <person name="Haridas S."/>
            <person name="Labutti K."/>
            <person name="Lindquist E."/>
            <person name="Lipzen A."/>
            <person name="Khouja H.-R."/>
            <person name="Murat C."/>
            <person name="Ohm R."/>
            <person name="Olson A."/>
            <person name="Spatafora J."/>
            <person name="Veneault-Fourrey C."/>
            <person name="Henrissat B."/>
            <person name="Grigoriev I."/>
            <person name="Martin F."/>
            <person name="Perotto S."/>
        </authorList>
    </citation>
    <scope>NUCLEOTIDE SEQUENCE [LARGE SCALE GENOMIC DNA]</scope>
    <source>
        <strain evidence="2 3">E</strain>
    </source>
</reference>
<dbReference type="RefSeq" id="XP_024730896.1">
    <property type="nucleotide sequence ID" value="XM_024881326.1"/>
</dbReference>
<evidence type="ECO:0000313" key="3">
    <source>
        <dbReference type="Proteomes" id="UP000235371"/>
    </source>
</evidence>
<name>A0A2J6STB5_9HELO</name>
<proteinExistence type="predicted"/>
<dbReference type="AlphaFoldDB" id="A0A2J6STB5"/>
<feature type="transmembrane region" description="Helical" evidence="1">
    <location>
        <begin position="73"/>
        <end position="92"/>
    </location>
</feature>
<sequence>MQSLGISLSSRYHDLHFIPAYITALVSAQYALATHPTAAAHLISSISSIFTPSTQSHSQSATPPTTSFEIWPIPVWAMVPVCIVLAISTAGIMKSVKADKLYATLILAALGLVFGGGKVLDLDAEVVVFGLFPLAFVSALNLVRVAQAWRGTEESAEVRLSEKV</sequence>
<dbReference type="GeneID" id="36589403"/>
<gene>
    <name evidence="2" type="ORF">K444DRAFT_618447</name>
</gene>
<keyword evidence="1" id="KW-0472">Membrane</keyword>